<dbReference type="OrthoDB" id="9810174at2"/>
<sequence>MEELMGVIKSFSGNFAPVNFMFCDGRLLSIAQNSALFSLLGTTYGGDGVSTFALPNLNGRYPLGIGSNGSQTYVLGEQSGTPQTTIMSMNLPTITSQLKVAKANATSASPSATSSIAIPGTTVGRDFTAIPSFIDNATPTSITFLNPQSVMFIGQNQPINNMMPYMGLNYIICVQGIYPSRP</sequence>
<evidence type="ECO:0000313" key="2">
    <source>
        <dbReference type="EMBL" id="ANF50100.1"/>
    </source>
</evidence>
<dbReference type="STRING" id="1685010.A0O34_06070"/>
<dbReference type="RefSeq" id="WP_066752500.1">
    <property type="nucleotide sequence ID" value="NZ_CP015199.1"/>
</dbReference>
<dbReference type="InterPro" id="IPR011083">
    <property type="entry name" value="Phage_tail_collar_dom"/>
</dbReference>
<dbReference type="Proteomes" id="UP000077824">
    <property type="component" value="Chromosome"/>
</dbReference>
<dbReference type="SUPFAM" id="SSF88874">
    <property type="entry name" value="Receptor-binding domain of short tail fibre protein gp12"/>
    <property type="match status" value="1"/>
</dbReference>
<dbReference type="Pfam" id="PF07484">
    <property type="entry name" value="Collar"/>
    <property type="match status" value="1"/>
</dbReference>
<feature type="domain" description="Phage tail collar" evidence="1">
    <location>
        <begin position="6"/>
        <end position="62"/>
    </location>
</feature>
<dbReference type="KEGG" id="chh:A0O34_06070"/>
<dbReference type="AlphaFoldDB" id="A0A172XT88"/>
<name>A0A172XT88_9FLAO</name>
<organism evidence="2 3">
    <name type="scientific">Chryseobacterium glaciei</name>
    <dbReference type="NCBI Taxonomy" id="1685010"/>
    <lineage>
        <taxon>Bacteria</taxon>
        <taxon>Pseudomonadati</taxon>
        <taxon>Bacteroidota</taxon>
        <taxon>Flavobacteriia</taxon>
        <taxon>Flavobacteriales</taxon>
        <taxon>Weeksellaceae</taxon>
        <taxon>Chryseobacterium group</taxon>
        <taxon>Chryseobacterium</taxon>
    </lineage>
</organism>
<accession>A0A172XT88</accession>
<reference evidence="2 3" key="1">
    <citation type="submission" date="2016-04" db="EMBL/GenBank/DDBJ databases">
        <title>Complete Genome Sequence of Chryseobacterium sp. IHBB 10212.</title>
        <authorList>
            <person name="Pal M."/>
            <person name="Swarnkar M.K."/>
            <person name="Kaushal K."/>
            <person name="Chhibber S."/>
            <person name="Singh A.K."/>
            <person name="Gulati A."/>
        </authorList>
    </citation>
    <scope>NUCLEOTIDE SEQUENCE [LARGE SCALE GENOMIC DNA]</scope>
    <source>
        <strain evidence="2 3">IHBB 10212</strain>
    </source>
</reference>
<dbReference type="Gene3D" id="3.90.1340.10">
    <property type="entry name" value="Phage tail collar domain"/>
    <property type="match status" value="1"/>
</dbReference>
<protein>
    <submittedName>
        <fullName evidence="2">Phage tail protein</fullName>
    </submittedName>
</protein>
<proteinExistence type="predicted"/>
<dbReference type="EMBL" id="CP015199">
    <property type="protein sequence ID" value="ANF50100.1"/>
    <property type="molecule type" value="Genomic_DNA"/>
</dbReference>
<dbReference type="InterPro" id="IPR037053">
    <property type="entry name" value="Phage_tail_collar_dom_sf"/>
</dbReference>
<evidence type="ECO:0000259" key="1">
    <source>
        <dbReference type="Pfam" id="PF07484"/>
    </source>
</evidence>
<keyword evidence="3" id="KW-1185">Reference proteome</keyword>
<evidence type="ECO:0000313" key="3">
    <source>
        <dbReference type="Proteomes" id="UP000077824"/>
    </source>
</evidence>
<gene>
    <name evidence="2" type="ORF">A0O34_06070</name>
</gene>